<dbReference type="PANTHER" id="PTHR10849:SF20">
    <property type="entry name" value="NADH DEHYDROGENASE [UBIQUINONE] IRON-SULFUR PROTEIN 8, MITOCHONDRIAL"/>
    <property type="match status" value="1"/>
</dbReference>
<feature type="domain" description="4Fe-4S ferredoxin-type" evidence="14">
    <location>
        <begin position="197"/>
        <end position="227"/>
    </location>
</feature>
<comment type="cofactor">
    <cofactor evidence="1">
        <name>[4Fe-4S] cluster</name>
        <dbReference type="ChEBI" id="CHEBI:49883"/>
    </cofactor>
</comment>
<dbReference type="InterPro" id="IPR010226">
    <property type="entry name" value="NADH_quinone_OxRdtase_chainI"/>
</dbReference>
<reference evidence="15" key="2">
    <citation type="submission" date="2025-08" db="UniProtKB">
        <authorList>
            <consortium name="Ensembl"/>
        </authorList>
    </citation>
    <scope>IDENTIFICATION</scope>
</reference>
<evidence type="ECO:0000256" key="6">
    <source>
        <dbReference type="ARBA" id="ARBA00022723"/>
    </source>
</evidence>
<dbReference type="GeneTree" id="ENSGT00390000003049"/>
<evidence type="ECO:0000313" key="15">
    <source>
        <dbReference type="Ensembl" id="ENSOMYP00000048256.2"/>
    </source>
</evidence>
<accession>A0A8C7R9N8</accession>
<dbReference type="Ensembl" id="ENSOMYT00000052484.2">
    <property type="protein sequence ID" value="ENSOMYP00000048256.2"/>
    <property type="gene ID" value="ENSOMYG00000021953.2"/>
</dbReference>
<keyword evidence="6" id="KW-0479">Metal-binding</keyword>
<dbReference type="GO" id="GO:0005739">
    <property type="term" value="C:mitochondrion"/>
    <property type="evidence" value="ECO:0007669"/>
    <property type="project" value="UniProtKB-ARBA"/>
</dbReference>
<reference evidence="15" key="3">
    <citation type="submission" date="2025-09" db="UniProtKB">
        <authorList>
            <consortium name="Ensembl"/>
        </authorList>
    </citation>
    <scope>IDENTIFICATION</scope>
</reference>
<dbReference type="NCBIfam" id="TIGR01971">
    <property type="entry name" value="NuoI"/>
    <property type="match status" value="1"/>
</dbReference>
<dbReference type="AlphaFoldDB" id="A0A8C7R9N8"/>
<protein>
    <recommendedName>
        <fullName evidence="4">NADH dehydrogenase [ubiquinone] iron-sulfur protein 8, mitochondrial</fullName>
        <ecNumber evidence="3">7.1.1.2</ecNumber>
    </recommendedName>
    <alternativeName>
        <fullName evidence="11">Complex I-23kD</fullName>
    </alternativeName>
    <alternativeName>
        <fullName evidence="12">NADH-ubiquinone oxidoreductase 23 kDa subunit</fullName>
    </alternativeName>
</protein>
<dbReference type="InterPro" id="IPR017900">
    <property type="entry name" value="4Fe4S_Fe_S_CS"/>
</dbReference>
<reference evidence="15" key="1">
    <citation type="submission" date="2020-07" db="EMBL/GenBank/DDBJ databases">
        <title>A long reads based de novo assembly of the rainbow trout Arlee double haploid line genome.</title>
        <authorList>
            <person name="Gao G."/>
            <person name="Palti Y."/>
        </authorList>
    </citation>
    <scope>NUCLEOTIDE SEQUENCE [LARGE SCALE GENOMIC DNA]</scope>
</reference>
<evidence type="ECO:0000256" key="9">
    <source>
        <dbReference type="ARBA" id="ARBA00023014"/>
    </source>
</evidence>
<dbReference type="NCBIfam" id="NF004539">
    <property type="entry name" value="PRK05888.1-5"/>
    <property type="match status" value="1"/>
</dbReference>
<evidence type="ECO:0000256" key="13">
    <source>
        <dbReference type="ARBA" id="ARBA00049551"/>
    </source>
</evidence>
<name>A0A8C7R9N8_ONCMY</name>
<evidence type="ECO:0000256" key="10">
    <source>
        <dbReference type="ARBA" id="ARBA00024313"/>
    </source>
</evidence>
<dbReference type="PROSITE" id="PS00198">
    <property type="entry name" value="4FE4S_FER_1"/>
    <property type="match status" value="2"/>
</dbReference>
<evidence type="ECO:0000256" key="12">
    <source>
        <dbReference type="ARBA" id="ARBA00031551"/>
    </source>
</evidence>
<dbReference type="EC" id="7.1.1.2" evidence="3"/>
<evidence type="ECO:0000256" key="11">
    <source>
        <dbReference type="ARBA" id="ARBA00030483"/>
    </source>
</evidence>
<keyword evidence="16" id="KW-1185">Reference proteome</keyword>
<evidence type="ECO:0000256" key="7">
    <source>
        <dbReference type="ARBA" id="ARBA00022967"/>
    </source>
</evidence>
<dbReference type="PROSITE" id="PS51379">
    <property type="entry name" value="4FE4S_FER_2"/>
    <property type="match status" value="2"/>
</dbReference>
<dbReference type="FunFam" id="3.30.70.3270:FF:000001">
    <property type="entry name" value="NADH-quinone oxidoreductase subunit I 1"/>
    <property type="match status" value="1"/>
</dbReference>
<sequence length="306" mass="34177">MHWIVSASNFATFKMATMSTQVYSTLLFHKPRLSSPPLRATVQVHRPLSLASVITGCGSSFFLLQCLLQCVCFTAPGQVRLDTCKSNCYHGGGGGGGVTCVTVYSVYLVGTFGVISPGLVRHFSLSVQRGMYKYVNAKELPLDMRSITDRAAQTLLWTELFRGLGMTMSYLFREPATINYPFEKGPLSPRFRGEHALRRYPNGEERCIACKLCEAVCPAQAITIEAETRADGSRRTTRYDIDMTKCIYCGFCQEACPVDAIVEGPNFEFATETHEELLYNKEKLLNNGDQWESEIAANIQADYLYR</sequence>
<evidence type="ECO:0000256" key="3">
    <source>
        <dbReference type="ARBA" id="ARBA00012944"/>
    </source>
</evidence>
<organism evidence="15 16">
    <name type="scientific">Oncorhynchus mykiss</name>
    <name type="common">Rainbow trout</name>
    <name type="synonym">Salmo gairdneri</name>
    <dbReference type="NCBI Taxonomy" id="8022"/>
    <lineage>
        <taxon>Eukaryota</taxon>
        <taxon>Metazoa</taxon>
        <taxon>Chordata</taxon>
        <taxon>Craniata</taxon>
        <taxon>Vertebrata</taxon>
        <taxon>Euteleostomi</taxon>
        <taxon>Actinopterygii</taxon>
        <taxon>Neopterygii</taxon>
        <taxon>Teleostei</taxon>
        <taxon>Protacanthopterygii</taxon>
        <taxon>Salmoniformes</taxon>
        <taxon>Salmonidae</taxon>
        <taxon>Salmoninae</taxon>
        <taxon>Oncorhynchus</taxon>
    </lineage>
</organism>
<keyword evidence="9" id="KW-0411">Iron-sulfur</keyword>
<evidence type="ECO:0000256" key="2">
    <source>
        <dbReference type="ARBA" id="ARBA00010277"/>
    </source>
</evidence>
<dbReference type="PANTHER" id="PTHR10849">
    <property type="entry name" value="NADH DEHYDROGENASE UBIQUINONE IRON-SULFUR PROTEIN 8, MITOCHONDRIAL"/>
    <property type="match status" value="1"/>
</dbReference>
<dbReference type="Proteomes" id="UP000694395">
    <property type="component" value="Chromosome 31"/>
</dbReference>
<evidence type="ECO:0000256" key="5">
    <source>
        <dbReference type="ARBA" id="ARBA00022485"/>
    </source>
</evidence>
<evidence type="ECO:0000256" key="8">
    <source>
        <dbReference type="ARBA" id="ARBA00023004"/>
    </source>
</evidence>
<dbReference type="GO" id="GO:0003954">
    <property type="term" value="F:NADH dehydrogenase activity"/>
    <property type="evidence" value="ECO:0007669"/>
    <property type="project" value="TreeGrafter"/>
</dbReference>
<dbReference type="GO" id="GO:0006120">
    <property type="term" value="P:mitochondrial electron transport, NADH to ubiquinone"/>
    <property type="evidence" value="ECO:0007669"/>
    <property type="project" value="TreeGrafter"/>
</dbReference>
<dbReference type="GO" id="GO:0008137">
    <property type="term" value="F:NADH dehydrogenase (ubiquinone) activity"/>
    <property type="evidence" value="ECO:0007669"/>
    <property type="project" value="UniProtKB-EC"/>
</dbReference>
<feature type="domain" description="4Fe-4S ferredoxin-type" evidence="14">
    <location>
        <begin position="237"/>
        <end position="266"/>
    </location>
</feature>
<dbReference type="GO" id="GO:0032981">
    <property type="term" value="P:mitochondrial respiratory chain complex I assembly"/>
    <property type="evidence" value="ECO:0007669"/>
    <property type="project" value="TreeGrafter"/>
</dbReference>
<dbReference type="NCBIfam" id="NF004538">
    <property type="entry name" value="PRK05888.1-4"/>
    <property type="match status" value="1"/>
</dbReference>
<keyword evidence="5" id="KW-0004">4Fe-4S</keyword>
<evidence type="ECO:0000259" key="14">
    <source>
        <dbReference type="PROSITE" id="PS51379"/>
    </source>
</evidence>
<proteinExistence type="inferred from homology"/>
<comment type="similarity">
    <text evidence="2">Belongs to the complex I 23 kDa subunit family.</text>
</comment>
<evidence type="ECO:0000313" key="16">
    <source>
        <dbReference type="Proteomes" id="UP000694395"/>
    </source>
</evidence>
<evidence type="ECO:0000256" key="1">
    <source>
        <dbReference type="ARBA" id="ARBA00001966"/>
    </source>
</evidence>
<keyword evidence="7" id="KW-1278">Translocase</keyword>
<dbReference type="GO" id="GO:0046872">
    <property type="term" value="F:metal ion binding"/>
    <property type="evidence" value="ECO:0007669"/>
    <property type="project" value="UniProtKB-KW"/>
</dbReference>
<dbReference type="SUPFAM" id="SSF54862">
    <property type="entry name" value="4Fe-4S ferredoxins"/>
    <property type="match status" value="1"/>
</dbReference>
<dbReference type="InterPro" id="IPR017896">
    <property type="entry name" value="4Fe4S_Fe-S-bd"/>
</dbReference>
<comment type="function">
    <text evidence="10">Core subunit of the mitochondrial membrane respiratory chain NADH dehydrogenase (Complex I) which catalyzes electron transfer from NADH through the respiratory chain, using ubiquinone as an electron acceptor. Essential for the catalytic activity and assembly of complex I.</text>
</comment>
<keyword evidence="8" id="KW-0408">Iron</keyword>
<dbReference type="Gene3D" id="3.30.70.3270">
    <property type="match status" value="1"/>
</dbReference>
<dbReference type="GO" id="GO:0051539">
    <property type="term" value="F:4 iron, 4 sulfur cluster binding"/>
    <property type="evidence" value="ECO:0007669"/>
    <property type="project" value="UniProtKB-KW"/>
</dbReference>
<comment type="catalytic activity">
    <reaction evidence="13">
        <text>a ubiquinone + NADH + 5 H(+)(in) = a ubiquinol + NAD(+) + 4 H(+)(out)</text>
        <dbReference type="Rhea" id="RHEA:29091"/>
        <dbReference type="Rhea" id="RHEA-COMP:9565"/>
        <dbReference type="Rhea" id="RHEA-COMP:9566"/>
        <dbReference type="ChEBI" id="CHEBI:15378"/>
        <dbReference type="ChEBI" id="CHEBI:16389"/>
        <dbReference type="ChEBI" id="CHEBI:17976"/>
        <dbReference type="ChEBI" id="CHEBI:57540"/>
        <dbReference type="ChEBI" id="CHEBI:57945"/>
        <dbReference type="EC" id="7.1.1.2"/>
    </reaction>
</comment>
<dbReference type="Pfam" id="PF12838">
    <property type="entry name" value="Fer4_7"/>
    <property type="match status" value="1"/>
</dbReference>
<dbReference type="HAMAP" id="MF_01351">
    <property type="entry name" value="NDH1_NuoI"/>
    <property type="match status" value="1"/>
</dbReference>
<dbReference type="GO" id="GO:0016020">
    <property type="term" value="C:membrane"/>
    <property type="evidence" value="ECO:0007669"/>
    <property type="project" value="InterPro"/>
</dbReference>
<evidence type="ECO:0000256" key="4">
    <source>
        <dbReference type="ARBA" id="ARBA00013839"/>
    </source>
</evidence>